<keyword evidence="1" id="KW-0813">Transport</keyword>
<keyword evidence="4" id="KW-0249">Electron transport</keyword>
<evidence type="ECO:0000259" key="8">
    <source>
        <dbReference type="PROSITE" id="PS51007"/>
    </source>
</evidence>
<protein>
    <recommendedName>
        <fullName evidence="8">Cytochrome c domain-containing protein</fullName>
    </recommendedName>
</protein>
<evidence type="ECO:0000256" key="5">
    <source>
        <dbReference type="ARBA" id="ARBA00023004"/>
    </source>
</evidence>
<keyword evidence="2 6" id="KW-0349">Heme</keyword>
<dbReference type="RefSeq" id="WP_007582700.1">
    <property type="nucleotide sequence ID" value="NZ_AKAU01000091.1"/>
</dbReference>
<evidence type="ECO:0000256" key="6">
    <source>
        <dbReference type="PROSITE-ProRule" id="PRU00433"/>
    </source>
</evidence>
<gene>
    <name evidence="9" type="ORF">WQE_16409</name>
</gene>
<evidence type="ECO:0000256" key="1">
    <source>
        <dbReference type="ARBA" id="ARBA00022448"/>
    </source>
</evidence>
<keyword evidence="5 6" id="KW-0408">Iron</keyword>
<keyword evidence="7" id="KW-0732">Signal</keyword>
<evidence type="ECO:0000256" key="4">
    <source>
        <dbReference type="ARBA" id="ARBA00022982"/>
    </source>
</evidence>
<evidence type="ECO:0000256" key="2">
    <source>
        <dbReference type="ARBA" id="ARBA00022617"/>
    </source>
</evidence>
<dbReference type="Proteomes" id="UP000004980">
    <property type="component" value="Unassembled WGS sequence"/>
</dbReference>
<evidence type="ECO:0000313" key="9">
    <source>
        <dbReference type="EMBL" id="EIM99929.1"/>
    </source>
</evidence>
<evidence type="ECO:0000256" key="7">
    <source>
        <dbReference type="SAM" id="SignalP"/>
    </source>
</evidence>
<accession>A0ABP2PQ17</accession>
<evidence type="ECO:0000256" key="3">
    <source>
        <dbReference type="ARBA" id="ARBA00022723"/>
    </source>
</evidence>
<name>A0ABP2PQ17_9BURK</name>
<dbReference type="EMBL" id="AKAU01000091">
    <property type="protein sequence ID" value="EIM99929.1"/>
    <property type="molecule type" value="Genomic_DNA"/>
</dbReference>
<dbReference type="InterPro" id="IPR009056">
    <property type="entry name" value="Cyt_c-like_dom"/>
</dbReference>
<dbReference type="PROSITE" id="PS51007">
    <property type="entry name" value="CYTC"/>
    <property type="match status" value="2"/>
</dbReference>
<sequence>MKPIRKIALAASALACLTDMTLPPAMAAQTDVEAGQALYMKKGCYECHGPVGQGSIMSGPALAPSPLPVEAMTVYVRAPKGQMPLYSSRILSDRELVQIHAYLTALPASPEADRIGLLGGAVARSSPSKDDAGRGQEVYGARCASCHGTSGGGGVGPSLVGVTERRGVSGVESFVRNPSGAMPRLFPQVLTESDVQAVAQYVAKLK</sequence>
<proteinExistence type="predicted"/>
<dbReference type="SUPFAM" id="SSF46626">
    <property type="entry name" value="Cytochrome c"/>
    <property type="match status" value="2"/>
</dbReference>
<feature type="signal peptide" evidence="7">
    <location>
        <begin position="1"/>
        <end position="27"/>
    </location>
</feature>
<dbReference type="PANTHER" id="PTHR37823">
    <property type="entry name" value="CYTOCHROME C-553-LIKE"/>
    <property type="match status" value="1"/>
</dbReference>
<keyword evidence="3 6" id="KW-0479">Metal-binding</keyword>
<keyword evidence="10" id="KW-1185">Reference proteome</keyword>
<comment type="caution">
    <text evidence="9">The sequence shown here is derived from an EMBL/GenBank/DDBJ whole genome shotgun (WGS) entry which is preliminary data.</text>
</comment>
<dbReference type="InterPro" id="IPR036909">
    <property type="entry name" value="Cyt_c-like_dom_sf"/>
</dbReference>
<dbReference type="InterPro" id="IPR051811">
    <property type="entry name" value="Cytochrome_c550/c551-like"/>
</dbReference>
<evidence type="ECO:0000313" key="10">
    <source>
        <dbReference type="Proteomes" id="UP000004980"/>
    </source>
</evidence>
<dbReference type="Pfam" id="PF13442">
    <property type="entry name" value="Cytochrome_CBB3"/>
    <property type="match status" value="2"/>
</dbReference>
<organism evidence="9 10">
    <name type="scientific">Paraburkholderia hospita</name>
    <dbReference type="NCBI Taxonomy" id="169430"/>
    <lineage>
        <taxon>Bacteria</taxon>
        <taxon>Pseudomonadati</taxon>
        <taxon>Pseudomonadota</taxon>
        <taxon>Betaproteobacteria</taxon>
        <taxon>Burkholderiales</taxon>
        <taxon>Burkholderiaceae</taxon>
        <taxon>Paraburkholderia</taxon>
    </lineage>
</organism>
<feature type="domain" description="Cytochrome c" evidence="8">
    <location>
        <begin position="130"/>
        <end position="206"/>
    </location>
</feature>
<feature type="chain" id="PRO_5046258443" description="Cytochrome c domain-containing protein" evidence="7">
    <location>
        <begin position="28"/>
        <end position="206"/>
    </location>
</feature>
<feature type="domain" description="Cytochrome c" evidence="8">
    <location>
        <begin position="30"/>
        <end position="107"/>
    </location>
</feature>
<dbReference type="Gene3D" id="1.10.760.10">
    <property type="entry name" value="Cytochrome c-like domain"/>
    <property type="match status" value="2"/>
</dbReference>
<reference evidence="9 10" key="1">
    <citation type="journal article" date="2012" name="J. Bacteriol.">
        <title>Draft Genome Sequence of the Soil Bacterium Burkholderia terrae Strain BS001, Which Interacts with Fungal Surface Structures.</title>
        <authorList>
            <person name="Nazir R."/>
            <person name="Hansen M.A."/>
            <person name="Sorensen S."/>
            <person name="van Elsas J.D."/>
        </authorList>
    </citation>
    <scope>NUCLEOTIDE SEQUENCE [LARGE SCALE GENOMIC DNA]</scope>
    <source>
        <strain evidence="9 10">BS001</strain>
    </source>
</reference>